<dbReference type="Proteomes" id="UP001172083">
    <property type="component" value="Unassembled WGS sequence"/>
</dbReference>
<protein>
    <submittedName>
        <fullName evidence="3">Biotin/lipoyl-containing protein</fullName>
    </submittedName>
</protein>
<dbReference type="RefSeq" id="WP_346757690.1">
    <property type="nucleotide sequence ID" value="NZ_JAUJEB010000001.1"/>
</dbReference>
<dbReference type="PANTHER" id="PTHR45266:SF3">
    <property type="entry name" value="OXALOACETATE DECARBOXYLASE ALPHA CHAIN"/>
    <property type="match status" value="1"/>
</dbReference>
<dbReference type="SUPFAM" id="SSF51230">
    <property type="entry name" value="Single hybrid motif"/>
    <property type="match status" value="1"/>
</dbReference>
<organism evidence="3 4">
    <name type="scientific">Agaribacillus aureus</name>
    <dbReference type="NCBI Taxonomy" id="3051825"/>
    <lineage>
        <taxon>Bacteria</taxon>
        <taxon>Pseudomonadati</taxon>
        <taxon>Bacteroidota</taxon>
        <taxon>Cytophagia</taxon>
        <taxon>Cytophagales</taxon>
        <taxon>Splendidivirgaceae</taxon>
        <taxon>Agaribacillus</taxon>
    </lineage>
</organism>
<evidence type="ECO:0000313" key="3">
    <source>
        <dbReference type="EMBL" id="MDN5212373.1"/>
    </source>
</evidence>
<sequence>MYQVNIINNSDSNKTNTTYTVNSRDNVILIDDQPFEWDLVEIKKNYFHIIKDNKSHIAEIIHTNREEKQVTLKIDGHKFNLKLKDKFDLLLEKLGMDQNSANQLLEIKAPMPGLILNIHVEEGQEVKRDEPIMILEAMKMENIIKSPGEGIVKKINVGIGDSVDKNSILVQF</sequence>
<dbReference type="InterPro" id="IPR050709">
    <property type="entry name" value="Biotin_Carboxyl_Carrier/Decarb"/>
</dbReference>
<dbReference type="InterPro" id="IPR000089">
    <property type="entry name" value="Biotin_lipoyl"/>
</dbReference>
<dbReference type="EMBL" id="JAUJEB010000001">
    <property type="protein sequence ID" value="MDN5212373.1"/>
    <property type="molecule type" value="Genomic_DNA"/>
</dbReference>
<name>A0ABT8L814_9BACT</name>
<evidence type="ECO:0000256" key="1">
    <source>
        <dbReference type="ARBA" id="ARBA00023267"/>
    </source>
</evidence>
<dbReference type="PROSITE" id="PS00188">
    <property type="entry name" value="BIOTIN"/>
    <property type="match status" value="1"/>
</dbReference>
<accession>A0ABT8L814</accession>
<dbReference type="InterPro" id="IPR011053">
    <property type="entry name" value="Single_hybrid_motif"/>
</dbReference>
<dbReference type="PANTHER" id="PTHR45266">
    <property type="entry name" value="OXALOACETATE DECARBOXYLASE ALPHA CHAIN"/>
    <property type="match status" value="1"/>
</dbReference>
<dbReference type="InterPro" id="IPR001882">
    <property type="entry name" value="Biotin_BS"/>
</dbReference>
<evidence type="ECO:0000313" key="4">
    <source>
        <dbReference type="Proteomes" id="UP001172083"/>
    </source>
</evidence>
<dbReference type="Pfam" id="PF00364">
    <property type="entry name" value="Biotin_lipoyl"/>
    <property type="match status" value="1"/>
</dbReference>
<reference evidence="3" key="1">
    <citation type="submission" date="2023-06" db="EMBL/GenBank/DDBJ databases">
        <title>Genomic of Agaribacillus aureum.</title>
        <authorList>
            <person name="Wang G."/>
        </authorList>
    </citation>
    <scope>NUCLEOTIDE SEQUENCE</scope>
    <source>
        <strain evidence="3">BMA12</strain>
    </source>
</reference>
<feature type="domain" description="Lipoyl-binding" evidence="2">
    <location>
        <begin position="104"/>
        <end position="172"/>
    </location>
</feature>
<dbReference type="Gene3D" id="2.40.50.100">
    <property type="match status" value="1"/>
</dbReference>
<dbReference type="CDD" id="cd06850">
    <property type="entry name" value="biotinyl_domain"/>
    <property type="match status" value="1"/>
</dbReference>
<keyword evidence="1" id="KW-0092">Biotin</keyword>
<proteinExistence type="predicted"/>
<dbReference type="PROSITE" id="PS50968">
    <property type="entry name" value="BIOTINYL_LIPOYL"/>
    <property type="match status" value="1"/>
</dbReference>
<comment type="caution">
    <text evidence="3">The sequence shown here is derived from an EMBL/GenBank/DDBJ whole genome shotgun (WGS) entry which is preliminary data.</text>
</comment>
<evidence type="ECO:0000259" key="2">
    <source>
        <dbReference type="PROSITE" id="PS50968"/>
    </source>
</evidence>
<gene>
    <name evidence="3" type="ORF">QQ020_09965</name>
</gene>
<keyword evidence="4" id="KW-1185">Reference proteome</keyword>